<keyword evidence="3" id="KW-1185">Reference proteome</keyword>
<dbReference type="Pfam" id="PF13560">
    <property type="entry name" value="HTH_31"/>
    <property type="match status" value="1"/>
</dbReference>
<protein>
    <submittedName>
        <fullName evidence="2">Helix-turn-helix domain-containing protein</fullName>
    </submittedName>
</protein>
<sequence length="271" mass="28968">MSRTAAGGVGPLLRDWRARRGRSQMDLAHDVGVSPKHLSFVETGRSRPSPELVLALAEGLAVPLRERNTLLLAAGFAPRYGEAPLDSPGMARVQASLQRLLDAHAPFPGVVLDRHWDVVLANGPAATLTGLLPADLAGPPLNMFRAGLHPDGLAAHTRNLEDWGRYLLAQLRRLVAVTGDAELAALEAEVGTYPNVVDLRARLDWASPRAEPDLLVPCELEVGSTVLSMFTTLTTFGSPRDITLDELAVELFFPSDAATEEALRALAAPSG</sequence>
<dbReference type="SMART" id="SM00530">
    <property type="entry name" value="HTH_XRE"/>
    <property type="match status" value="1"/>
</dbReference>
<dbReference type="InterPro" id="IPR000014">
    <property type="entry name" value="PAS"/>
</dbReference>
<dbReference type="PANTHER" id="PTHR35010">
    <property type="entry name" value="BLL4672 PROTEIN-RELATED"/>
    <property type="match status" value="1"/>
</dbReference>
<name>A0AAE9Y8Y5_9ACTN</name>
<dbReference type="Pfam" id="PF17765">
    <property type="entry name" value="MLTR_LBD"/>
    <property type="match status" value="1"/>
</dbReference>
<dbReference type="InterPro" id="IPR001387">
    <property type="entry name" value="Cro/C1-type_HTH"/>
</dbReference>
<evidence type="ECO:0000313" key="3">
    <source>
        <dbReference type="Proteomes" id="UP001216390"/>
    </source>
</evidence>
<dbReference type="InterPro" id="IPR035965">
    <property type="entry name" value="PAS-like_dom_sf"/>
</dbReference>
<dbReference type="KEGG" id="ima:PO878_08695"/>
<dbReference type="PROSITE" id="PS50943">
    <property type="entry name" value="HTH_CROC1"/>
    <property type="match status" value="1"/>
</dbReference>
<feature type="domain" description="HTH cro/C1-type" evidence="1">
    <location>
        <begin position="13"/>
        <end position="67"/>
    </location>
</feature>
<evidence type="ECO:0000313" key="2">
    <source>
        <dbReference type="EMBL" id="WCO68802.1"/>
    </source>
</evidence>
<dbReference type="GO" id="GO:0003677">
    <property type="term" value="F:DNA binding"/>
    <property type="evidence" value="ECO:0007669"/>
    <property type="project" value="InterPro"/>
</dbReference>
<dbReference type="CDD" id="cd00093">
    <property type="entry name" value="HTH_XRE"/>
    <property type="match status" value="1"/>
</dbReference>
<gene>
    <name evidence="2" type="ORF">PO878_08695</name>
</gene>
<dbReference type="Gene3D" id="1.10.260.40">
    <property type="entry name" value="lambda repressor-like DNA-binding domains"/>
    <property type="match status" value="1"/>
</dbReference>
<dbReference type="PANTHER" id="PTHR35010:SF4">
    <property type="entry name" value="BLL5781 PROTEIN"/>
    <property type="match status" value="1"/>
</dbReference>
<accession>A0AAE9Y8Y5</accession>
<dbReference type="SUPFAM" id="SSF47413">
    <property type="entry name" value="lambda repressor-like DNA-binding domains"/>
    <property type="match status" value="1"/>
</dbReference>
<dbReference type="InterPro" id="IPR041413">
    <property type="entry name" value="MLTR_LBD"/>
</dbReference>
<dbReference type="EMBL" id="CP116942">
    <property type="protein sequence ID" value="WCO68802.1"/>
    <property type="molecule type" value="Genomic_DNA"/>
</dbReference>
<dbReference type="InterPro" id="IPR010982">
    <property type="entry name" value="Lambda_DNA-bd_dom_sf"/>
</dbReference>
<proteinExistence type="predicted"/>
<dbReference type="AlphaFoldDB" id="A0AAE9Y8Y5"/>
<dbReference type="RefSeq" id="WP_272738317.1">
    <property type="nucleotide sequence ID" value="NZ_CP116942.1"/>
</dbReference>
<dbReference type="SUPFAM" id="SSF55785">
    <property type="entry name" value="PYP-like sensor domain (PAS domain)"/>
    <property type="match status" value="1"/>
</dbReference>
<dbReference type="Gene3D" id="3.30.450.180">
    <property type="match status" value="1"/>
</dbReference>
<evidence type="ECO:0000259" key="1">
    <source>
        <dbReference type="PROSITE" id="PS50943"/>
    </source>
</evidence>
<reference evidence="2" key="1">
    <citation type="submission" date="2023-01" db="EMBL/GenBank/DDBJ databases">
        <title>The diversity of Class Acidimicrobiia in South China Sea sediment environments and the proposal of Iamia marina sp. nov., a novel species of the genus Iamia.</title>
        <authorList>
            <person name="He Y."/>
            <person name="Tian X."/>
        </authorList>
    </citation>
    <scope>NUCLEOTIDE SEQUENCE</scope>
    <source>
        <strain evidence="2">DSM 19957</strain>
    </source>
</reference>
<dbReference type="Proteomes" id="UP001216390">
    <property type="component" value="Chromosome"/>
</dbReference>
<dbReference type="CDD" id="cd00130">
    <property type="entry name" value="PAS"/>
    <property type="match status" value="1"/>
</dbReference>
<organism evidence="2 3">
    <name type="scientific">Iamia majanohamensis</name>
    <dbReference type="NCBI Taxonomy" id="467976"/>
    <lineage>
        <taxon>Bacteria</taxon>
        <taxon>Bacillati</taxon>
        <taxon>Actinomycetota</taxon>
        <taxon>Acidimicrobiia</taxon>
        <taxon>Acidimicrobiales</taxon>
        <taxon>Iamiaceae</taxon>
        <taxon>Iamia</taxon>
    </lineage>
</organism>